<comment type="caution">
    <text evidence="1">The sequence shown here is derived from an EMBL/GenBank/DDBJ whole genome shotgun (WGS) entry which is preliminary data.</text>
</comment>
<dbReference type="Proteomes" id="UP001057402">
    <property type="component" value="Chromosome 7"/>
</dbReference>
<dbReference type="EMBL" id="CM042886">
    <property type="protein sequence ID" value="KAI4339249.1"/>
    <property type="molecule type" value="Genomic_DNA"/>
</dbReference>
<keyword evidence="2" id="KW-1185">Reference proteome</keyword>
<gene>
    <name evidence="1" type="ORF">MLD38_024212</name>
</gene>
<reference evidence="2" key="1">
    <citation type="journal article" date="2023" name="Front. Plant Sci.">
        <title>Chromosomal-level genome assembly of Melastoma candidum provides insights into trichome evolution.</title>
        <authorList>
            <person name="Zhong Y."/>
            <person name="Wu W."/>
            <person name="Sun C."/>
            <person name="Zou P."/>
            <person name="Liu Y."/>
            <person name="Dai S."/>
            <person name="Zhou R."/>
        </authorList>
    </citation>
    <scope>NUCLEOTIDE SEQUENCE [LARGE SCALE GENOMIC DNA]</scope>
</reference>
<protein>
    <submittedName>
        <fullName evidence="1">Uncharacterized protein</fullName>
    </submittedName>
</protein>
<proteinExistence type="predicted"/>
<evidence type="ECO:0000313" key="1">
    <source>
        <dbReference type="EMBL" id="KAI4339249.1"/>
    </source>
</evidence>
<accession>A0ACB9NV03</accession>
<evidence type="ECO:0000313" key="2">
    <source>
        <dbReference type="Proteomes" id="UP001057402"/>
    </source>
</evidence>
<name>A0ACB9NV03_9MYRT</name>
<organism evidence="1 2">
    <name type="scientific">Melastoma candidum</name>
    <dbReference type="NCBI Taxonomy" id="119954"/>
    <lineage>
        <taxon>Eukaryota</taxon>
        <taxon>Viridiplantae</taxon>
        <taxon>Streptophyta</taxon>
        <taxon>Embryophyta</taxon>
        <taxon>Tracheophyta</taxon>
        <taxon>Spermatophyta</taxon>
        <taxon>Magnoliopsida</taxon>
        <taxon>eudicotyledons</taxon>
        <taxon>Gunneridae</taxon>
        <taxon>Pentapetalae</taxon>
        <taxon>rosids</taxon>
        <taxon>malvids</taxon>
        <taxon>Myrtales</taxon>
        <taxon>Melastomataceae</taxon>
        <taxon>Melastomatoideae</taxon>
        <taxon>Melastomateae</taxon>
        <taxon>Melastoma</taxon>
    </lineage>
</organism>
<sequence length="558" mass="63413">MGLVSTFLGGIGFVFLGLPLGLLFGFYFFVYSRPLPVKDPKTRTLLELDTSSLEDILPEIPLWIKSPDYERVDWLNKFLSDMWPYLDKVICKNIQITAKPIFAEYIGKYCIKAIEFESLSLGTLPPTIHGMKVYETNEKELVMEPAIRWAGNPNIVLCTTFQSGCPVKIRVQLLDLQLFMSPRIILKPLVPTFPCFANTVVSLMEKPYVDFGLKILGGDIMSIPGLYRRVQERIKTQIASSYLWPQTLEIPILDGSTVAVKKPVGILHVKVVRAIKLLKMDILGASDPYVKLCLSGDKLPARKTTIIRRNLNPEWNEEFNLVVKDPHSQILNLQVYDWDPVGAHDKLGMQIVPLNSLKPHEKREFTLDLQKDTDVSSHHKKKPRGQLVLELTFVPFKEDAISFKNTSRFKDVSSQKGYASTNSDISKDSLDSGELEGAGLLTVAIAGADDVEGQKHTNPYAMVIFRGERRKTKAIKKSRHPLWNEEFPFMLDKPPQHDKIRVMVMSKRSRLSFRSKESLGHVDINLDDVLRNGRINEKYHLINSRNGVVQVEIRWTTV</sequence>